<reference evidence="4 5" key="1">
    <citation type="submission" date="2019-03" db="EMBL/GenBank/DDBJ databases">
        <title>Whole genome sequence of a novel Rubrobacter taiwanensis strain, isolated from Yellowstone National Park.</title>
        <authorList>
            <person name="Freed S."/>
            <person name="Ramaley R.F."/>
            <person name="Kyndt J.A."/>
        </authorList>
    </citation>
    <scope>NUCLEOTIDE SEQUENCE [LARGE SCALE GENOMIC DNA]</scope>
    <source>
        <strain evidence="4 5">Yellowstone</strain>
    </source>
</reference>
<dbReference type="Pfam" id="PF02545">
    <property type="entry name" value="Maf"/>
    <property type="match status" value="1"/>
</dbReference>
<dbReference type="AlphaFoldDB" id="A0A4R1BJ12"/>
<evidence type="ECO:0000256" key="2">
    <source>
        <dbReference type="ARBA" id="ARBA00022801"/>
    </source>
</evidence>
<keyword evidence="5" id="KW-1185">Reference proteome</keyword>
<dbReference type="InterPro" id="IPR003697">
    <property type="entry name" value="Maf-like"/>
</dbReference>
<evidence type="ECO:0000256" key="1">
    <source>
        <dbReference type="ARBA" id="ARBA00001968"/>
    </source>
</evidence>
<dbReference type="CDD" id="cd00555">
    <property type="entry name" value="Maf"/>
    <property type="match status" value="1"/>
</dbReference>
<comment type="subcellular location">
    <subcellularLocation>
        <location evidence="3">Cytoplasm</location>
    </subcellularLocation>
</comment>
<evidence type="ECO:0000256" key="3">
    <source>
        <dbReference type="HAMAP-Rule" id="MF_00528"/>
    </source>
</evidence>
<proteinExistence type="inferred from homology"/>
<dbReference type="EMBL" id="SKBU01000014">
    <property type="protein sequence ID" value="TCJ17335.1"/>
    <property type="molecule type" value="Genomic_DNA"/>
</dbReference>
<dbReference type="Gene3D" id="3.90.950.10">
    <property type="match status" value="1"/>
</dbReference>
<dbReference type="EC" id="3.6.1.9" evidence="3"/>
<gene>
    <name evidence="4" type="primary">maf</name>
    <name evidence="4" type="ORF">E0L93_07335</name>
</gene>
<dbReference type="Proteomes" id="UP000295244">
    <property type="component" value="Unassembled WGS sequence"/>
</dbReference>
<sequence>MRFILASESPRRVDLLRQAGFDFEVQKSGYPEVLLEDPVGTVRSNALGKARKVALAHPGRVVLGADTVVYIPGERVLGQATGERDVRRMLGMLRGRWHEVYSGVAVARGEDVRVGYLGTRVKMRELEEEEFEAYVALGEGVGKAGGYAIQGRAALFVEEIRGDYTNVVGLPLVLASRLLKGYGVRWYGSAATR</sequence>
<comment type="similarity">
    <text evidence="3">Belongs to the Maf family. YhdE subfamily.</text>
</comment>
<keyword evidence="2 3" id="KW-0378">Hydrolase</keyword>
<comment type="cofactor">
    <cofactor evidence="1 3">
        <name>a divalent metal cation</name>
        <dbReference type="ChEBI" id="CHEBI:60240"/>
    </cofactor>
</comment>
<dbReference type="HAMAP" id="MF_00528">
    <property type="entry name" value="Maf"/>
    <property type="match status" value="1"/>
</dbReference>
<comment type="function">
    <text evidence="3">Nucleoside triphosphate pyrophosphatase that hydrolyzes dTTP and UTP. May have a dual role in cell division arrest and in preventing the incorporation of modified nucleotides into cellular nucleic acids.</text>
</comment>
<dbReference type="PANTHER" id="PTHR43213">
    <property type="entry name" value="BIFUNCTIONAL DTTP/UTP PYROPHOSPHATASE/METHYLTRANSFERASE PROTEIN-RELATED"/>
    <property type="match status" value="1"/>
</dbReference>
<evidence type="ECO:0000313" key="5">
    <source>
        <dbReference type="Proteomes" id="UP000295244"/>
    </source>
</evidence>
<comment type="catalytic activity">
    <reaction evidence="3">
        <text>UTP + H2O = UMP + diphosphate + H(+)</text>
        <dbReference type="Rhea" id="RHEA:29395"/>
        <dbReference type="ChEBI" id="CHEBI:15377"/>
        <dbReference type="ChEBI" id="CHEBI:15378"/>
        <dbReference type="ChEBI" id="CHEBI:33019"/>
        <dbReference type="ChEBI" id="CHEBI:46398"/>
        <dbReference type="ChEBI" id="CHEBI:57865"/>
        <dbReference type="EC" id="3.6.1.9"/>
    </reaction>
</comment>
<organism evidence="4 5">
    <name type="scientific">Rubrobacter taiwanensis</name>
    <dbReference type="NCBI Taxonomy" id="185139"/>
    <lineage>
        <taxon>Bacteria</taxon>
        <taxon>Bacillati</taxon>
        <taxon>Actinomycetota</taxon>
        <taxon>Rubrobacteria</taxon>
        <taxon>Rubrobacterales</taxon>
        <taxon>Rubrobacteraceae</taxon>
        <taxon>Rubrobacter</taxon>
    </lineage>
</organism>
<accession>A0A4R1BJ12</accession>
<evidence type="ECO:0000313" key="4">
    <source>
        <dbReference type="EMBL" id="TCJ17335.1"/>
    </source>
</evidence>
<dbReference type="GO" id="GO:0009117">
    <property type="term" value="P:nucleotide metabolic process"/>
    <property type="evidence" value="ECO:0007669"/>
    <property type="project" value="UniProtKB-KW"/>
</dbReference>
<feature type="site" description="Important for substrate specificity" evidence="3">
    <location>
        <position position="150"/>
    </location>
</feature>
<name>A0A4R1BJ12_9ACTN</name>
<feature type="active site" description="Proton acceptor" evidence="3">
    <location>
        <position position="66"/>
    </location>
</feature>
<feature type="site" description="Important for substrate specificity" evidence="3">
    <location>
        <position position="11"/>
    </location>
</feature>
<dbReference type="GO" id="GO:0036221">
    <property type="term" value="F:UTP diphosphatase activity"/>
    <property type="evidence" value="ECO:0007669"/>
    <property type="project" value="RHEA"/>
</dbReference>
<dbReference type="GO" id="GO:0005737">
    <property type="term" value="C:cytoplasm"/>
    <property type="evidence" value="ECO:0007669"/>
    <property type="project" value="UniProtKB-SubCell"/>
</dbReference>
<dbReference type="OrthoDB" id="3527985at2"/>
<dbReference type="PIRSF" id="PIRSF006305">
    <property type="entry name" value="Maf"/>
    <property type="match status" value="1"/>
</dbReference>
<dbReference type="GO" id="GO:0036218">
    <property type="term" value="F:dTTP diphosphatase activity"/>
    <property type="evidence" value="ECO:0007669"/>
    <property type="project" value="RHEA"/>
</dbReference>
<dbReference type="NCBIfam" id="TIGR00172">
    <property type="entry name" value="maf"/>
    <property type="match status" value="1"/>
</dbReference>
<dbReference type="PANTHER" id="PTHR43213:SF5">
    <property type="entry name" value="BIFUNCTIONAL DTTP_UTP PYROPHOSPHATASE_METHYLTRANSFERASE PROTEIN-RELATED"/>
    <property type="match status" value="1"/>
</dbReference>
<comment type="catalytic activity">
    <reaction evidence="3">
        <text>dTTP + H2O = dTMP + diphosphate + H(+)</text>
        <dbReference type="Rhea" id="RHEA:28534"/>
        <dbReference type="ChEBI" id="CHEBI:15377"/>
        <dbReference type="ChEBI" id="CHEBI:15378"/>
        <dbReference type="ChEBI" id="CHEBI:33019"/>
        <dbReference type="ChEBI" id="CHEBI:37568"/>
        <dbReference type="ChEBI" id="CHEBI:63528"/>
        <dbReference type="EC" id="3.6.1.9"/>
    </reaction>
</comment>
<feature type="site" description="Important for substrate specificity" evidence="3">
    <location>
        <position position="67"/>
    </location>
</feature>
<keyword evidence="3" id="KW-0546">Nucleotide metabolism</keyword>
<dbReference type="InterPro" id="IPR029001">
    <property type="entry name" value="ITPase-like_fam"/>
</dbReference>
<keyword evidence="3" id="KW-0963">Cytoplasm</keyword>
<dbReference type="SUPFAM" id="SSF52972">
    <property type="entry name" value="ITPase-like"/>
    <property type="match status" value="1"/>
</dbReference>
<protein>
    <recommendedName>
        <fullName evidence="3">dTTP/UTP pyrophosphatase</fullName>
        <shortName evidence="3">dTTPase/UTPase</shortName>
        <ecNumber evidence="3">3.6.1.9</ecNumber>
    </recommendedName>
    <alternativeName>
        <fullName evidence="3">Nucleoside triphosphate pyrophosphatase</fullName>
    </alternativeName>
    <alternativeName>
        <fullName evidence="3">Nucleotide pyrophosphatase</fullName>
        <shortName evidence="3">Nucleotide PPase</shortName>
    </alternativeName>
</protein>
<comment type="caution">
    <text evidence="4">The sequence shown here is derived from an EMBL/GenBank/DDBJ whole genome shotgun (WGS) entry which is preliminary data.</text>
</comment>
<dbReference type="RefSeq" id="WP_132690477.1">
    <property type="nucleotide sequence ID" value="NZ_SKBU01000014.1"/>
</dbReference>
<comment type="caution">
    <text evidence="3">Lacks conserved residue(s) required for the propagation of feature annotation.</text>
</comment>